<protein>
    <submittedName>
        <fullName evidence="2">DUF1002 domain-containing protein</fullName>
    </submittedName>
</protein>
<proteinExistence type="predicted"/>
<feature type="signal peptide" evidence="1">
    <location>
        <begin position="1"/>
        <end position="23"/>
    </location>
</feature>
<dbReference type="Proteomes" id="UP000306477">
    <property type="component" value="Unassembled WGS sequence"/>
</dbReference>
<dbReference type="EMBL" id="SLUB01000002">
    <property type="protein sequence ID" value="THE15023.1"/>
    <property type="molecule type" value="Genomic_DNA"/>
</dbReference>
<dbReference type="STRING" id="1033734.GCA_000285535_04189"/>
<dbReference type="OrthoDB" id="9810153at2"/>
<evidence type="ECO:0000313" key="3">
    <source>
        <dbReference type="Proteomes" id="UP000306477"/>
    </source>
</evidence>
<reference evidence="2 3" key="1">
    <citation type="journal article" date="2019" name="Indoor Air">
        <title>Impacts of indoor surface finishes on bacterial viability.</title>
        <authorList>
            <person name="Hu J."/>
            <person name="Maamar S.B."/>
            <person name="Glawe A.J."/>
            <person name="Gottel N."/>
            <person name="Gilbert J.A."/>
            <person name="Hartmann E.M."/>
        </authorList>
    </citation>
    <scope>NUCLEOTIDE SEQUENCE [LARGE SCALE GENOMIC DNA]</scope>
    <source>
        <strain evidence="2 3">AF060A6</strain>
    </source>
</reference>
<keyword evidence="3" id="KW-1185">Reference proteome</keyword>
<comment type="caution">
    <text evidence="2">The sequence shown here is derived from an EMBL/GenBank/DDBJ whole genome shotgun (WGS) entry which is preliminary data.</text>
</comment>
<keyword evidence="1" id="KW-0732">Signal</keyword>
<dbReference type="RefSeq" id="WP_136377876.1">
    <property type="nucleotide sequence ID" value="NZ_SLUB01000002.1"/>
</dbReference>
<dbReference type="Pfam" id="PF06207">
    <property type="entry name" value="DUF1002"/>
    <property type="match status" value="1"/>
</dbReference>
<evidence type="ECO:0000256" key="1">
    <source>
        <dbReference type="SAM" id="SignalP"/>
    </source>
</evidence>
<feature type="chain" id="PRO_5039108174" evidence="1">
    <location>
        <begin position="24"/>
        <end position="289"/>
    </location>
</feature>
<accession>A0A4V3V8E6</accession>
<organism evidence="2 3">
    <name type="scientific">Bacillus timonensis</name>
    <dbReference type="NCBI Taxonomy" id="1033734"/>
    <lineage>
        <taxon>Bacteria</taxon>
        <taxon>Bacillati</taxon>
        <taxon>Bacillota</taxon>
        <taxon>Bacilli</taxon>
        <taxon>Bacillales</taxon>
        <taxon>Bacillaceae</taxon>
        <taxon>Bacillus</taxon>
    </lineage>
</organism>
<dbReference type="InterPro" id="IPR009343">
    <property type="entry name" value="DUF1002"/>
</dbReference>
<gene>
    <name evidence="2" type="ORF">E1I69_01535</name>
</gene>
<sequence length="289" mass="31820">MRYKRILTFLLMFSLIFPSLSFADATPGDVIITLGQDLTETQKEAILKEMNAPENPQTVVVTNAEEHQYLGNYIPKARIGNKALSSASITIGEKGSGLDVTISNHITLITEEMYANALITAGVKDATIYVTGPFDVSGTAALTGIIKAYEISSDQVIPEDVKQIANEEMVETTKLSEKIGADDAAALMAKIKDEIAKNAPKNDEELRTIIVNAANDLGITLTDADIDRLMDLFKKLMDLNIDWNQVGEQLNLAKEKLTNFLESEEGQSFLNKLKEFFVNLIDAIKNLFK</sequence>
<evidence type="ECO:0000313" key="2">
    <source>
        <dbReference type="EMBL" id="THE15023.1"/>
    </source>
</evidence>
<name>A0A4V3V8E6_9BACI</name>
<dbReference type="AlphaFoldDB" id="A0A4V3V8E6"/>